<dbReference type="AlphaFoldDB" id="A0A222FFF4"/>
<proteinExistence type="predicted"/>
<reference evidence="2 3" key="1">
    <citation type="submission" date="2017-07" db="EMBL/GenBank/DDBJ databases">
        <title>Annotated genome sequence of Bacterioplanes sanyensis isolated from Red Sea.</title>
        <authorList>
            <person name="Rehman Z.U."/>
        </authorList>
    </citation>
    <scope>NUCLEOTIDE SEQUENCE [LARGE SCALE GENOMIC DNA]</scope>
    <source>
        <strain evidence="2 3">NV9</strain>
    </source>
</reference>
<dbReference type="InterPro" id="IPR025592">
    <property type="entry name" value="DUF4347"/>
</dbReference>
<feature type="domain" description="DUF4347" evidence="1">
    <location>
        <begin position="8"/>
        <end position="152"/>
    </location>
</feature>
<organism evidence="2 3">
    <name type="scientific">Bacterioplanes sanyensis</name>
    <dbReference type="NCBI Taxonomy" id="1249553"/>
    <lineage>
        <taxon>Bacteria</taxon>
        <taxon>Pseudomonadati</taxon>
        <taxon>Pseudomonadota</taxon>
        <taxon>Gammaproteobacteria</taxon>
        <taxon>Oceanospirillales</taxon>
        <taxon>Oceanospirillaceae</taxon>
        <taxon>Bacterioplanes</taxon>
    </lineage>
</organism>
<dbReference type="EMBL" id="CP022530">
    <property type="protein sequence ID" value="ASP37306.1"/>
    <property type="molecule type" value="Genomic_DNA"/>
</dbReference>
<name>A0A222FFF4_9GAMM</name>
<evidence type="ECO:0000313" key="3">
    <source>
        <dbReference type="Proteomes" id="UP000202440"/>
    </source>
</evidence>
<evidence type="ECO:0000313" key="2">
    <source>
        <dbReference type="EMBL" id="ASP37306.1"/>
    </source>
</evidence>
<gene>
    <name evidence="2" type="ORF">CHH28_00790</name>
</gene>
<evidence type="ECO:0000259" key="1">
    <source>
        <dbReference type="Pfam" id="PF14252"/>
    </source>
</evidence>
<protein>
    <recommendedName>
        <fullName evidence="1">DUF4347 domain-containing protein</fullName>
    </recommendedName>
</protein>
<accession>A0A222FFF4</accession>
<dbReference type="OrthoDB" id="6089850at2"/>
<dbReference type="KEGG" id="bsan:CHH28_00790"/>
<dbReference type="Proteomes" id="UP000202440">
    <property type="component" value="Chromosome"/>
</dbReference>
<dbReference type="RefSeq" id="WP_094058524.1">
    <property type="nucleotide sequence ID" value="NZ_CP022530.1"/>
</dbReference>
<sequence length="275" mass="29008">MASSKTGIALIDPTLNDADILADQVQQQGLTPLFICQDGNPLTQLIKQLSTIGGADHLHAFCHAEPGQLHIGNSKIDLTSLTDLATPLQQLGEQIHHGVLLYGCEVARGGTGQLFIQQLSQLLQRPVAAASETIGLSENGPNWRLDHGPIELTSQAIAADLYRHTLAATTLTFSSNDNGWDSDHIAEDGEGGSTDIAGITIQILNISNSSGTKTNSMNWFDSGDIGSGDGFTGLTVDFNSFGGEWGGWRSKAAMAPSLSLMVLIFTTGAIKTAKP</sequence>
<keyword evidence="3" id="KW-1185">Reference proteome</keyword>
<dbReference type="Pfam" id="PF14252">
    <property type="entry name" value="DUF4347"/>
    <property type="match status" value="1"/>
</dbReference>